<organism evidence="2 3">
    <name type="scientific">Canavalia gladiata</name>
    <name type="common">Sword bean</name>
    <name type="synonym">Dolichos gladiatus</name>
    <dbReference type="NCBI Taxonomy" id="3824"/>
    <lineage>
        <taxon>Eukaryota</taxon>
        <taxon>Viridiplantae</taxon>
        <taxon>Streptophyta</taxon>
        <taxon>Embryophyta</taxon>
        <taxon>Tracheophyta</taxon>
        <taxon>Spermatophyta</taxon>
        <taxon>Magnoliopsida</taxon>
        <taxon>eudicotyledons</taxon>
        <taxon>Gunneridae</taxon>
        <taxon>Pentapetalae</taxon>
        <taxon>rosids</taxon>
        <taxon>fabids</taxon>
        <taxon>Fabales</taxon>
        <taxon>Fabaceae</taxon>
        <taxon>Papilionoideae</taxon>
        <taxon>50 kb inversion clade</taxon>
        <taxon>NPAAA clade</taxon>
        <taxon>indigoferoid/millettioid clade</taxon>
        <taxon>Phaseoleae</taxon>
        <taxon>Canavalia</taxon>
    </lineage>
</organism>
<dbReference type="EMBL" id="JAYMYQ010000003">
    <property type="protein sequence ID" value="KAK7345100.1"/>
    <property type="molecule type" value="Genomic_DNA"/>
</dbReference>
<reference evidence="2 3" key="1">
    <citation type="submission" date="2024-01" db="EMBL/GenBank/DDBJ databases">
        <title>The genomes of 5 underutilized Papilionoideae crops provide insights into root nodulation and disease resistanc.</title>
        <authorList>
            <person name="Jiang F."/>
        </authorList>
    </citation>
    <scope>NUCLEOTIDE SEQUENCE [LARGE SCALE GENOMIC DNA]</scope>
    <source>
        <strain evidence="2">LVBAO_FW01</strain>
        <tissue evidence="2">Leaves</tissue>
    </source>
</reference>
<dbReference type="AlphaFoldDB" id="A0AAN9LZ56"/>
<sequence length="129" mass="14317">MASPSWPIAFSSLPGLCLLWNLSEMHSSLAWILRDLCSEWANFNSDAYSAASLKVGIYVHPGMRTTRFSGCQIPSSLTMEHEEVGERICSVPSLFNIYVLVMICSGKLVKMLHRLDLSSNLLQLKNVPG</sequence>
<accession>A0AAN9LZ56</accession>
<evidence type="ECO:0000313" key="2">
    <source>
        <dbReference type="EMBL" id="KAK7345100.1"/>
    </source>
</evidence>
<evidence type="ECO:0000256" key="1">
    <source>
        <dbReference type="SAM" id="SignalP"/>
    </source>
</evidence>
<protein>
    <submittedName>
        <fullName evidence="2">Uncharacterized protein</fullName>
    </submittedName>
</protein>
<name>A0AAN9LZ56_CANGL</name>
<feature type="signal peptide" evidence="1">
    <location>
        <begin position="1"/>
        <end position="30"/>
    </location>
</feature>
<evidence type="ECO:0000313" key="3">
    <source>
        <dbReference type="Proteomes" id="UP001367508"/>
    </source>
</evidence>
<keyword evidence="1" id="KW-0732">Signal</keyword>
<proteinExistence type="predicted"/>
<keyword evidence="3" id="KW-1185">Reference proteome</keyword>
<gene>
    <name evidence="2" type="ORF">VNO77_15533</name>
</gene>
<feature type="chain" id="PRO_5042948029" evidence="1">
    <location>
        <begin position="31"/>
        <end position="129"/>
    </location>
</feature>
<comment type="caution">
    <text evidence="2">The sequence shown here is derived from an EMBL/GenBank/DDBJ whole genome shotgun (WGS) entry which is preliminary data.</text>
</comment>
<dbReference type="Proteomes" id="UP001367508">
    <property type="component" value="Unassembled WGS sequence"/>
</dbReference>